<evidence type="ECO:0000313" key="2">
    <source>
        <dbReference type="EMBL" id="PWN91119.1"/>
    </source>
</evidence>
<organism evidence="2 3">
    <name type="scientific">Acaromyces ingoldii</name>
    <dbReference type="NCBI Taxonomy" id="215250"/>
    <lineage>
        <taxon>Eukaryota</taxon>
        <taxon>Fungi</taxon>
        <taxon>Dikarya</taxon>
        <taxon>Basidiomycota</taxon>
        <taxon>Ustilaginomycotina</taxon>
        <taxon>Exobasidiomycetes</taxon>
        <taxon>Exobasidiales</taxon>
        <taxon>Cryptobasidiaceae</taxon>
        <taxon>Acaromyces</taxon>
    </lineage>
</organism>
<feature type="compositionally biased region" description="Low complexity" evidence="1">
    <location>
        <begin position="1"/>
        <end position="42"/>
    </location>
</feature>
<sequence>MSSPSSEDGWSSSGSSSRSRSSSPSRSASPSPSTSASASASGPGAGEPRKRHGEKLRYEPPDHFVPADLTSYEGEGGTASGAGTELWAIKVPASLDVAALDGLSVPLASLEAGLSLPASAMARIKGAGGRRYTLRSTRAAVSDAHGAGAGAAALQDVEMASMHVLEPAPEKGPGRYALSRRGIDRTLHFTLDVGHDSDDDAAQRQQSSKRKREQPWDRLTGYFHPAGSSLSTALESEKEQQQQQARPPDSQTSTSSSPRKKKARKSKEQ</sequence>
<reference evidence="2 3" key="1">
    <citation type="journal article" date="2018" name="Mol. Biol. Evol.">
        <title>Broad Genomic Sampling Reveals a Smut Pathogenic Ancestry of the Fungal Clade Ustilaginomycotina.</title>
        <authorList>
            <person name="Kijpornyongpan T."/>
            <person name="Mondo S.J."/>
            <person name="Barry K."/>
            <person name="Sandor L."/>
            <person name="Lee J."/>
            <person name="Lipzen A."/>
            <person name="Pangilinan J."/>
            <person name="LaButti K."/>
            <person name="Hainaut M."/>
            <person name="Henrissat B."/>
            <person name="Grigoriev I.V."/>
            <person name="Spatafora J.W."/>
            <person name="Aime M.C."/>
        </authorList>
    </citation>
    <scope>NUCLEOTIDE SEQUENCE [LARGE SCALE GENOMIC DNA]</scope>
    <source>
        <strain evidence="2 3">MCA 4198</strain>
    </source>
</reference>
<feature type="region of interest" description="Disordered" evidence="1">
    <location>
        <begin position="192"/>
        <end position="269"/>
    </location>
</feature>
<evidence type="ECO:0000256" key="1">
    <source>
        <dbReference type="SAM" id="MobiDB-lite"/>
    </source>
</evidence>
<dbReference type="AlphaFoldDB" id="A0A316YPA9"/>
<protein>
    <submittedName>
        <fullName evidence="2">Uncharacterized protein</fullName>
    </submittedName>
</protein>
<dbReference type="Gene3D" id="6.20.250.70">
    <property type="match status" value="1"/>
</dbReference>
<dbReference type="Pfam" id="PF08208">
    <property type="entry name" value="RNA_polI_A34"/>
    <property type="match status" value="1"/>
</dbReference>
<dbReference type="GO" id="GO:0006360">
    <property type="term" value="P:transcription by RNA polymerase I"/>
    <property type="evidence" value="ECO:0007669"/>
    <property type="project" value="InterPro"/>
</dbReference>
<dbReference type="InterPro" id="IPR013240">
    <property type="entry name" value="DNA-dir_RNA_pol1_su_RPA34"/>
</dbReference>
<proteinExistence type="predicted"/>
<dbReference type="GeneID" id="37042791"/>
<name>A0A316YPA9_9BASI</name>
<keyword evidence="3" id="KW-1185">Reference proteome</keyword>
<dbReference type="InParanoid" id="A0A316YPA9"/>
<accession>A0A316YPA9</accession>
<evidence type="ECO:0000313" key="3">
    <source>
        <dbReference type="Proteomes" id="UP000245768"/>
    </source>
</evidence>
<dbReference type="EMBL" id="KZ819635">
    <property type="protein sequence ID" value="PWN91119.1"/>
    <property type="molecule type" value="Genomic_DNA"/>
</dbReference>
<feature type="compositionally biased region" description="Basic residues" evidence="1">
    <location>
        <begin position="258"/>
        <end position="269"/>
    </location>
</feature>
<feature type="region of interest" description="Disordered" evidence="1">
    <location>
        <begin position="1"/>
        <end position="78"/>
    </location>
</feature>
<dbReference type="Proteomes" id="UP000245768">
    <property type="component" value="Unassembled WGS sequence"/>
</dbReference>
<gene>
    <name evidence="2" type="ORF">FA10DRAFT_265002</name>
</gene>
<feature type="compositionally biased region" description="Low complexity" evidence="1">
    <location>
        <begin position="241"/>
        <end position="257"/>
    </location>
</feature>
<dbReference type="RefSeq" id="XP_025378317.1">
    <property type="nucleotide sequence ID" value="XM_025520875.1"/>
</dbReference>